<dbReference type="AlphaFoldDB" id="A0A3S0XVE3"/>
<evidence type="ECO:0000256" key="1">
    <source>
        <dbReference type="SAM" id="Phobius"/>
    </source>
</evidence>
<protein>
    <submittedName>
        <fullName evidence="2">Uncharacterized protein</fullName>
    </submittedName>
</protein>
<name>A0A3S0XVE3_9BURK</name>
<reference evidence="2 3" key="1">
    <citation type="submission" date="2018-12" db="EMBL/GenBank/DDBJ databases">
        <title>The genome sequences of Variovorax guangxiensis DSM 27352.</title>
        <authorList>
            <person name="Gao J."/>
            <person name="Sun J."/>
        </authorList>
    </citation>
    <scope>NUCLEOTIDE SEQUENCE [LARGE SCALE GENOMIC DNA]</scope>
    <source>
        <strain evidence="2 3">DSM 27352</strain>
    </source>
</reference>
<dbReference type="EMBL" id="RXFT01000014">
    <property type="protein sequence ID" value="RUR70557.1"/>
    <property type="molecule type" value="Genomic_DNA"/>
</dbReference>
<sequence length="344" mass="38864">MEDTKSARTWLRIFAAGYLVCCALLLVSLFTPIPYGDLTRIGRISEREFGWHEPPPPIPDADVKTWPINESDILVIGDSFSVRYAWQSKLVGAGYKVTTTHWDNLGGVLCDDFSGWLQKSGFKGKVVIVESIERLLYDRIEKSKSCKTMKHSFKPTPPPFENPSRPAPGFQLNWDAQLLSGWLTYQNTKEILASDSWTNTPDRWGPLIDARVVPEGCKQFSHRACNKLLMTAEDRVNPALTAESASFMKRFESTAAPYKVVWMVVPNKTSVYLQQNHADAFRAAFNPQNIGPDLFALAEQNRFKMKDLFPANETHVSTRGYILFGQRMLEAVREVFPPPAAKTQ</sequence>
<gene>
    <name evidence="2" type="ORF">EJP67_26210</name>
</gene>
<keyword evidence="1" id="KW-0812">Transmembrane</keyword>
<evidence type="ECO:0000313" key="3">
    <source>
        <dbReference type="Proteomes" id="UP000281118"/>
    </source>
</evidence>
<comment type="caution">
    <text evidence="2">The sequence shown here is derived from an EMBL/GenBank/DDBJ whole genome shotgun (WGS) entry which is preliminary data.</text>
</comment>
<proteinExistence type="predicted"/>
<evidence type="ECO:0000313" key="2">
    <source>
        <dbReference type="EMBL" id="RUR70557.1"/>
    </source>
</evidence>
<keyword evidence="1" id="KW-0472">Membrane</keyword>
<organism evidence="2 3">
    <name type="scientific">Variovorax guangxiensis</name>
    <dbReference type="NCBI Taxonomy" id="1775474"/>
    <lineage>
        <taxon>Bacteria</taxon>
        <taxon>Pseudomonadati</taxon>
        <taxon>Pseudomonadota</taxon>
        <taxon>Betaproteobacteria</taxon>
        <taxon>Burkholderiales</taxon>
        <taxon>Comamonadaceae</taxon>
        <taxon>Variovorax</taxon>
    </lineage>
</organism>
<accession>A0A3S0XVE3</accession>
<dbReference type="RefSeq" id="WP_126024675.1">
    <property type="nucleotide sequence ID" value="NZ_RXFT01000014.1"/>
</dbReference>
<dbReference type="Proteomes" id="UP000281118">
    <property type="component" value="Unassembled WGS sequence"/>
</dbReference>
<keyword evidence="1" id="KW-1133">Transmembrane helix</keyword>
<feature type="transmembrane region" description="Helical" evidence="1">
    <location>
        <begin position="12"/>
        <end position="35"/>
    </location>
</feature>
<dbReference type="OrthoDB" id="7064412at2"/>